<dbReference type="CDD" id="cd00403">
    <property type="entry name" value="Ribosomal_L1"/>
    <property type="match status" value="1"/>
</dbReference>
<dbReference type="HAMAP" id="MF_01318_B">
    <property type="entry name" value="Ribosomal_uL1_B"/>
    <property type="match status" value="1"/>
</dbReference>
<dbReference type="OrthoDB" id="9803740at2"/>
<evidence type="ECO:0000313" key="12">
    <source>
        <dbReference type="EMBL" id="QDV22764.1"/>
    </source>
</evidence>
<comment type="function">
    <text evidence="10">Protein L1 is also a translational repressor protein, it controls the translation of the L11 operon by binding to its mRNA.</text>
</comment>
<dbReference type="KEGG" id="ahel:Q31a_10550"/>
<dbReference type="PIRSF" id="PIRSF002155">
    <property type="entry name" value="Ribosomal_L1"/>
    <property type="match status" value="1"/>
</dbReference>
<dbReference type="PANTHER" id="PTHR36427">
    <property type="entry name" value="54S RIBOSOMAL PROTEIN L1, MITOCHONDRIAL"/>
    <property type="match status" value="1"/>
</dbReference>
<dbReference type="InterPro" id="IPR023673">
    <property type="entry name" value="Ribosomal_uL1_CS"/>
</dbReference>
<dbReference type="InterPro" id="IPR002143">
    <property type="entry name" value="Ribosomal_uL1"/>
</dbReference>
<dbReference type="Gene3D" id="3.30.190.20">
    <property type="match status" value="1"/>
</dbReference>
<dbReference type="InterPro" id="IPR005878">
    <property type="entry name" value="Ribosom_uL1_bac-type"/>
</dbReference>
<dbReference type="EMBL" id="CP036298">
    <property type="protein sequence ID" value="QDV22764.1"/>
    <property type="molecule type" value="Genomic_DNA"/>
</dbReference>
<evidence type="ECO:0000256" key="9">
    <source>
        <dbReference type="ARBA" id="ARBA00035241"/>
    </source>
</evidence>
<dbReference type="Proteomes" id="UP000318017">
    <property type="component" value="Chromosome"/>
</dbReference>
<evidence type="ECO:0000256" key="5">
    <source>
        <dbReference type="ARBA" id="ARBA00022845"/>
    </source>
</evidence>
<dbReference type="GO" id="GO:0006417">
    <property type="term" value="P:regulation of translation"/>
    <property type="evidence" value="ECO:0007669"/>
    <property type="project" value="UniProtKB-KW"/>
</dbReference>
<organism evidence="12 13">
    <name type="scientific">Aureliella helgolandensis</name>
    <dbReference type="NCBI Taxonomy" id="2527968"/>
    <lineage>
        <taxon>Bacteria</taxon>
        <taxon>Pseudomonadati</taxon>
        <taxon>Planctomycetota</taxon>
        <taxon>Planctomycetia</taxon>
        <taxon>Pirellulales</taxon>
        <taxon>Pirellulaceae</taxon>
        <taxon>Aureliella</taxon>
    </lineage>
</organism>
<dbReference type="SUPFAM" id="SSF56808">
    <property type="entry name" value="Ribosomal protein L1"/>
    <property type="match status" value="1"/>
</dbReference>
<dbReference type="AlphaFoldDB" id="A0A518G2E7"/>
<dbReference type="RefSeq" id="WP_145074808.1">
    <property type="nucleotide sequence ID" value="NZ_CP036298.1"/>
</dbReference>
<dbReference type="FunFam" id="3.40.50.790:FF:000001">
    <property type="entry name" value="50S ribosomal protein L1"/>
    <property type="match status" value="1"/>
</dbReference>
<dbReference type="GO" id="GO:0015934">
    <property type="term" value="C:large ribosomal subunit"/>
    <property type="evidence" value="ECO:0007669"/>
    <property type="project" value="InterPro"/>
</dbReference>
<comment type="function">
    <text evidence="10">Binds directly to 23S rRNA. The L1 stalk is quite mobile in the ribosome, and is involved in E site tRNA release.</text>
</comment>
<dbReference type="GO" id="GO:0000049">
    <property type="term" value="F:tRNA binding"/>
    <property type="evidence" value="ECO:0007669"/>
    <property type="project" value="UniProtKB-KW"/>
</dbReference>
<keyword evidence="5 10" id="KW-0810">Translation regulation</keyword>
<comment type="similarity">
    <text evidence="1 10 11">Belongs to the universal ribosomal protein uL1 family.</text>
</comment>
<dbReference type="InterPro" id="IPR028364">
    <property type="entry name" value="Ribosomal_uL1/biogenesis"/>
</dbReference>
<dbReference type="GO" id="GO:0003735">
    <property type="term" value="F:structural constituent of ribosome"/>
    <property type="evidence" value="ECO:0007669"/>
    <property type="project" value="InterPro"/>
</dbReference>
<accession>A0A518G2E7</accession>
<dbReference type="InterPro" id="IPR023674">
    <property type="entry name" value="Ribosomal_uL1-like"/>
</dbReference>
<evidence type="ECO:0000256" key="10">
    <source>
        <dbReference type="HAMAP-Rule" id="MF_01318"/>
    </source>
</evidence>
<sequence>MVKISKAMKAMVAKAPQSKDPLPLAEAISILKSFPARKFDQSVEIHMHLGIDPAQADQIVRGSVVLPHGIGKTQRVVVFAKGDLAAAAEQAGAEVVGQEDLAKRIKDGWTDFDVCVATPDMMGLVGPLGKVLGPRGLMPSPRAGTVTMDVARVIAEYKAGKVEFRNDKGSNLHAIVGKLSFEADKLSENVQAFLQFVNGLKPQAVKGTYVKSIALCATMSPSVRVSA</sequence>
<protein>
    <recommendedName>
        <fullName evidence="9 10">Large ribosomal subunit protein uL1</fullName>
    </recommendedName>
</protein>
<proteinExistence type="inferred from homology"/>
<gene>
    <name evidence="10 12" type="primary">rplA</name>
    <name evidence="12" type="ORF">Q31a_10550</name>
</gene>
<evidence type="ECO:0000313" key="13">
    <source>
        <dbReference type="Proteomes" id="UP000318017"/>
    </source>
</evidence>
<evidence type="ECO:0000256" key="7">
    <source>
        <dbReference type="ARBA" id="ARBA00022980"/>
    </source>
</evidence>
<dbReference type="Pfam" id="PF00687">
    <property type="entry name" value="Ribosomal_L1"/>
    <property type="match status" value="1"/>
</dbReference>
<dbReference type="PANTHER" id="PTHR36427:SF3">
    <property type="entry name" value="LARGE RIBOSOMAL SUBUNIT PROTEIN UL1M"/>
    <property type="match status" value="1"/>
</dbReference>
<evidence type="ECO:0000256" key="2">
    <source>
        <dbReference type="ARBA" id="ARBA00022491"/>
    </source>
</evidence>
<evidence type="ECO:0000256" key="8">
    <source>
        <dbReference type="ARBA" id="ARBA00023274"/>
    </source>
</evidence>
<keyword evidence="7 10" id="KW-0689">Ribosomal protein</keyword>
<dbReference type="NCBIfam" id="TIGR01169">
    <property type="entry name" value="rplA_bact"/>
    <property type="match status" value="1"/>
</dbReference>
<dbReference type="PROSITE" id="PS01199">
    <property type="entry name" value="RIBOSOMAL_L1"/>
    <property type="match status" value="1"/>
</dbReference>
<keyword evidence="8 10" id="KW-0687">Ribonucleoprotein</keyword>
<dbReference type="Gene3D" id="3.40.50.790">
    <property type="match status" value="1"/>
</dbReference>
<keyword evidence="4 10" id="KW-0699">rRNA-binding</keyword>
<evidence type="ECO:0000256" key="11">
    <source>
        <dbReference type="RuleBase" id="RU000659"/>
    </source>
</evidence>
<evidence type="ECO:0000256" key="6">
    <source>
        <dbReference type="ARBA" id="ARBA00022884"/>
    </source>
</evidence>
<keyword evidence="13" id="KW-1185">Reference proteome</keyword>
<dbReference type="InterPro" id="IPR016095">
    <property type="entry name" value="Ribosomal_uL1_3-a/b-sand"/>
</dbReference>
<dbReference type="GO" id="GO:0006412">
    <property type="term" value="P:translation"/>
    <property type="evidence" value="ECO:0007669"/>
    <property type="project" value="UniProtKB-UniRule"/>
</dbReference>
<evidence type="ECO:0000256" key="4">
    <source>
        <dbReference type="ARBA" id="ARBA00022730"/>
    </source>
</evidence>
<reference evidence="12 13" key="1">
    <citation type="submission" date="2019-02" db="EMBL/GenBank/DDBJ databases">
        <title>Deep-cultivation of Planctomycetes and their phenomic and genomic characterization uncovers novel biology.</title>
        <authorList>
            <person name="Wiegand S."/>
            <person name="Jogler M."/>
            <person name="Boedeker C."/>
            <person name="Pinto D."/>
            <person name="Vollmers J."/>
            <person name="Rivas-Marin E."/>
            <person name="Kohn T."/>
            <person name="Peeters S.H."/>
            <person name="Heuer A."/>
            <person name="Rast P."/>
            <person name="Oberbeckmann S."/>
            <person name="Bunk B."/>
            <person name="Jeske O."/>
            <person name="Meyerdierks A."/>
            <person name="Storesund J.E."/>
            <person name="Kallscheuer N."/>
            <person name="Luecker S."/>
            <person name="Lage O.M."/>
            <person name="Pohl T."/>
            <person name="Merkel B.J."/>
            <person name="Hornburger P."/>
            <person name="Mueller R.-W."/>
            <person name="Bruemmer F."/>
            <person name="Labrenz M."/>
            <person name="Spormann A.M."/>
            <person name="Op den Camp H."/>
            <person name="Overmann J."/>
            <person name="Amann R."/>
            <person name="Jetten M.S.M."/>
            <person name="Mascher T."/>
            <person name="Medema M.H."/>
            <person name="Devos D.P."/>
            <person name="Kaster A.-K."/>
            <person name="Ovreas L."/>
            <person name="Rohde M."/>
            <person name="Galperin M.Y."/>
            <person name="Jogler C."/>
        </authorList>
    </citation>
    <scope>NUCLEOTIDE SEQUENCE [LARGE SCALE GENOMIC DNA]</scope>
    <source>
        <strain evidence="12 13">Q31a</strain>
    </source>
</reference>
<name>A0A518G2E7_9BACT</name>
<evidence type="ECO:0000256" key="3">
    <source>
        <dbReference type="ARBA" id="ARBA00022555"/>
    </source>
</evidence>
<keyword evidence="3 10" id="KW-0820">tRNA-binding</keyword>
<evidence type="ECO:0000256" key="1">
    <source>
        <dbReference type="ARBA" id="ARBA00010531"/>
    </source>
</evidence>
<dbReference type="GO" id="GO:0019843">
    <property type="term" value="F:rRNA binding"/>
    <property type="evidence" value="ECO:0007669"/>
    <property type="project" value="UniProtKB-UniRule"/>
</dbReference>
<keyword evidence="2 10" id="KW-0678">Repressor</keyword>
<comment type="subunit">
    <text evidence="10">Part of the 50S ribosomal subunit.</text>
</comment>
<keyword evidence="6 10" id="KW-0694">RNA-binding</keyword>